<keyword evidence="3" id="KW-1185">Reference proteome</keyword>
<organism evidence="2 3">
    <name type="scientific">Amphimedon queenslandica</name>
    <name type="common">Sponge</name>
    <dbReference type="NCBI Taxonomy" id="400682"/>
    <lineage>
        <taxon>Eukaryota</taxon>
        <taxon>Metazoa</taxon>
        <taxon>Porifera</taxon>
        <taxon>Demospongiae</taxon>
        <taxon>Heteroscleromorpha</taxon>
        <taxon>Haplosclerida</taxon>
        <taxon>Niphatidae</taxon>
        <taxon>Amphimedon</taxon>
    </lineage>
</organism>
<sequence>MSHEDSLTKSICTNLLRVVEQLQSASGSQSTPTQLQSSSSSLQAVPRGQAEHFSEQSDSTLTSSTRHHHHSEALRHLFRSKTKAVSPFDRKGKRRKLTATSDERYWKHNFVCLSNKDQSTVPDGTEKAILKLAGLGEKSLTLLTSEDLTYQLYNEFSQLKDSGGYELMRQGPNRTLELIPIPPEGYTVDYVQSVVPHAKLYIRPIQIDLNINELPISSCSVREEKCKTCNCLIPIHTLKQHVSECSQEKVEFDG</sequence>
<evidence type="ECO:0000256" key="1">
    <source>
        <dbReference type="SAM" id="MobiDB-lite"/>
    </source>
</evidence>
<dbReference type="RefSeq" id="XP_019864058.1">
    <property type="nucleotide sequence ID" value="XM_020008499.1"/>
</dbReference>
<accession>A0AAN0K4E8</accession>
<dbReference type="KEGG" id="aqu:109593407"/>
<feature type="region of interest" description="Disordered" evidence="1">
    <location>
        <begin position="23"/>
        <end position="76"/>
    </location>
</feature>
<evidence type="ECO:0000313" key="3">
    <source>
        <dbReference type="Proteomes" id="UP000007879"/>
    </source>
</evidence>
<dbReference type="EnsemblMetazoa" id="XM_020008499.1">
    <property type="protein sequence ID" value="XP_019864058.1"/>
    <property type="gene ID" value="LOC109593407"/>
</dbReference>
<proteinExistence type="predicted"/>
<feature type="compositionally biased region" description="Low complexity" evidence="1">
    <location>
        <begin position="26"/>
        <end position="43"/>
    </location>
</feature>
<protein>
    <submittedName>
        <fullName evidence="2">Uncharacterized protein</fullName>
    </submittedName>
</protein>
<reference evidence="3" key="1">
    <citation type="journal article" date="2010" name="Nature">
        <title>The Amphimedon queenslandica genome and the evolution of animal complexity.</title>
        <authorList>
            <person name="Srivastava M."/>
            <person name="Simakov O."/>
            <person name="Chapman J."/>
            <person name="Fahey B."/>
            <person name="Gauthier M.E."/>
            <person name="Mitros T."/>
            <person name="Richards G.S."/>
            <person name="Conaco C."/>
            <person name="Dacre M."/>
            <person name="Hellsten U."/>
            <person name="Larroux C."/>
            <person name="Putnam N.H."/>
            <person name="Stanke M."/>
            <person name="Adamska M."/>
            <person name="Darling A."/>
            <person name="Degnan S.M."/>
            <person name="Oakley T.H."/>
            <person name="Plachetzki D.C."/>
            <person name="Zhai Y."/>
            <person name="Adamski M."/>
            <person name="Calcino A."/>
            <person name="Cummins S.F."/>
            <person name="Goodstein D.M."/>
            <person name="Harris C."/>
            <person name="Jackson D.J."/>
            <person name="Leys S.P."/>
            <person name="Shu S."/>
            <person name="Woodcroft B.J."/>
            <person name="Vervoort M."/>
            <person name="Kosik K.S."/>
            <person name="Manning G."/>
            <person name="Degnan B.M."/>
            <person name="Rokhsar D.S."/>
        </authorList>
    </citation>
    <scope>NUCLEOTIDE SEQUENCE [LARGE SCALE GENOMIC DNA]</scope>
</reference>
<name>A0AAN0K4E8_AMPQE</name>
<dbReference type="AlphaFoldDB" id="A0AAN0K4E8"/>
<dbReference type="GeneID" id="109593407"/>
<feature type="compositionally biased region" description="Basic residues" evidence="1">
    <location>
        <begin position="65"/>
        <end position="76"/>
    </location>
</feature>
<reference evidence="2" key="2">
    <citation type="submission" date="2024-06" db="UniProtKB">
        <authorList>
            <consortium name="EnsemblMetazoa"/>
        </authorList>
    </citation>
    <scope>IDENTIFICATION</scope>
</reference>
<dbReference type="Proteomes" id="UP000007879">
    <property type="component" value="Unassembled WGS sequence"/>
</dbReference>
<evidence type="ECO:0000313" key="2">
    <source>
        <dbReference type="EnsemblMetazoa" id="XP_019864058.1"/>
    </source>
</evidence>